<name>A0A559IZK2_9BACL</name>
<dbReference type="OrthoDB" id="80936at2"/>
<keyword evidence="2" id="KW-1185">Reference proteome</keyword>
<dbReference type="Pfam" id="PF19645">
    <property type="entry name" value="DUF6148"/>
    <property type="match status" value="1"/>
</dbReference>
<gene>
    <name evidence="1" type="ORF">FPZ44_08180</name>
</gene>
<sequence>MALYTKEVAQKHLDAWLAADLALSTSQSYKIGTHMLTRANVGEVRRQISYWQNQVNLASGRRKSRMRRYVPIDS</sequence>
<evidence type="ECO:0000313" key="2">
    <source>
        <dbReference type="Proteomes" id="UP000318102"/>
    </source>
</evidence>
<evidence type="ECO:0000313" key="1">
    <source>
        <dbReference type="EMBL" id="TVX93037.1"/>
    </source>
</evidence>
<dbReference type="RefSeq" id="WP_144989128.1">
    <property type="nucleotide sequence ID" value="NZ_VNJK01000001.1"/>
</dbReference>
<protein>
    <submittedName>
        <fullName evidence="1">Uncharacterized protein</fullName>
    </submittedName>
</protein>
<organism evidence="1 2">
    <name type="scientific">Paenibacillus agilis</name>
    <dbReference type="NCBI Taxonomy" id="3020863"/>
    <lineage>
        <taxon>Bacteria</taxon>
        <taxon>Bacillati</taxon>
        <taxon>Bacillota</taxon>
        <taxon>Bacilli</taxon>
        <taxon>Bacillales</taxon>
        <taxon>Paenibacillaceae</taxon>
        <taxon>Paenibacillus</taxon>
    </lineage>
</organism>
<accession>A0A559IZK2</accession>
<comment type="caution">
    <text evidence="1">The sequence shown here is derived from an EMBL/GenBank/DDBJ whole genome shotgun (WGS) entry which is preliminary data.</text>
</comment>
<dbReference type="InterPro" id="IPR046146">
    <property type="entry name" value="DUF6148"/>
</dbReference>
<reference evidence="1 2" key="1">
    <citation type="submission" date="2019-07" db="EMBL/GenBank/DDBJ databases">
        <authorList>
            <person name="Kim J."/>
        </authorList>
    </citation>
    <scope>NUCLEOTIDE SEQUENCE [LARGE SCALE GENOMIC DNA]</scope>
    <source>
        <strain evidence="1 2">N4</strain>
    </source>
</reference>
<proteinExistence type="predicted"/>
<dbReference type="Proteomes" id="UP000318102">
    <property type="component" value="Unassembled WGS sequence"/>
</dbReference>
<dbReference type="AlphaFoldDB" id="A0A559IZK2"/>
<dbReference type="EMBL" id="VNJK01000001">
    <property type="protein sequence ID" value="TVX93037.1"/>
    <property type="molecule type" value="Genomic_DNA"/>
</dbReference>